<dbReference type="EMBL" id="LR699553">
    <property type="protein sequence ID" value="VVD28389.1"/>
    <property type="molecule type" value="Genomic_DNA"/>
</dbReference>
<evidence type="ECO:0000256" key="1">
    <source>
        <dbReference type="SAM" id="MobiDB-lite"/>
    </source>
</evidence>
<evidence type="ECO:0000313" key="3">
    <source>
        <dbReference type="Proteomes" id="UP000325811"/>
    </source>
</evidence>
<feature type="region of interest" description="Disordered" evidence="1">
    <location>
        <begin position="65"/>
        <end position="90"/>
    </location>
</feature>
<keyword evidence="3" id="KW-1185">Reference proteome</keyword>
<organism evidence="2 3">
    <name type="scientific">Paraburkholderia dioscoreae</name>
    <dbReference type="NCBI Taxonomy" id="2604047"/>
    <lineage>
        <taxon>Bacteria</taxon>
        <taxon>Pseudomonadati</taxon>
        <taxon>Pseudomonadota</taxon>
        <taxon>Betaproteobacteria</taxon>
        <taxon>Burkholderiales</taxon>
        <taxon>Burkholderiaceae</taxon>
        <taxon>Paraburkholderia</taxon>
    </lineage>
</organism>
<dbReference type="Proteomes" id="UP000325811">
    <property type="component" value="Chromosome I"/>
</dbReference>
<proteinExistence type="predicted"/>
<dbReference type="AlphaFoldDB" id="A0A5Q4ZCV2"/>
<gene>
    <name evidence="2" type="ORF">PDMSB3_1933</name>
</gene>
<reference evidence="2 3" key="1">
    <citation type="submission" date="2019-08" db="EMBL/GenBank/DDBJ databases">
        <authorList>
            <person name="Herpell B J."/>
        </authorList>
    </citation>
    <scope>NUCLEOTIDE SEQUENCE [LARGE SCALE GENOMIC DNA]</scope>
    <source>
        <strain evidence="3">Msb3</strain>
    </source>
</reference>
<dbReference type="KEGG" id="pdio:PDMSB3_1933"/>
<accession>A0A5Q4ZCV2</accession>
<protein>
    <submittedName>
        <fullName evidence="2">Uncharacterized protein</fullName>
    </submittedName>
</protein>
<evidence type="ECO:0000313" key="2">
    <source>
        <dbReference type="EMBL" id="VVD28389.1"/>
    </source>
</evidence>
<name>A0A5Q4ZCV2_9BURK</name>
<sequence>MHTENPQEKVRRNEIWEESERNRSRTYTSFRRFADSSIAHANFRQCDGMASFLLSVLPADNTLNTTHPQAPADPERADAAAFTGCRRGTR</sequence>